<dbReference type="STRING" id="446466.Cfla_0045"/>
<keyword evidence="2" id="KW-1133">Transmembrane helix</keyword>
<gene>
    <name evidence="6" type="ordered locus">Cfla_0045</name>
</gene>
<evidence type="ECO:0000259" key="4">
    <source>
        <dbReference type="Pfam" id="PF20674"/>
    </source>
</evidence>
<dbReference type="Pfam" id="PF20674">
    <property type="entry name" value="SpaA_3"/>
    <property type="match status" value="4"/>
</dbReference>
<dbReference type="InterPro" id="IPR048834">
    <property type="entry name" value="SpaA_pre-album"/>
</dbReference>
<keyword evidence="7" id="KW-1185">Reference proteome</keyword>
<dbReference type="EMBL" id="CP001964">
    <property type="protein sequence ID" value="ADG72965.1"/>
    <property type="molecule type" value="Genomic_DNA"/>
</dbReference>
<feature type="transmembrane region" description="Helical" evidence="2">
    <location>
        <begin position="1431"/>
        <end position="1449"/>
    </location>
</feature>
<dbReference type="Pfam" id="PF25564">
    <property type="entry name" value="DUF7933"/>
    <property type="match status" value="1"/>
</dbReference>
<feature type="domain" description="SpaA-like prealbumin fold" evidence="4">
    <location>
        <begin position="1233"/>
        <end position="1299"/>
    </location>
</feature>
<evidence type="ECO:0000256" key="2">
    <source>
        <dbReference type="SAM" id="Phobius"/>
    </source>
</evidence>
<keyword evidence="2" id="KW-0472">Membrane</keyword>
<dbReference type="Proteomes" id="UP000000849">
    <property type="component" value="Chromosome"/>
</dbReference>
<evidence type="ECO:0000256" key="3">
    <source>
        <dbReference type="SAM" id="SignalP"/>
    </source>
</evidence>
<evidence type="ECO:0000313" key="6">
    <source>
        <dbReference type="EMBL" id="ADG72965.1"/>
    </source>
</evidence>
<accession>D5UFK6</accession>
<dbReference type="SUPFAM" id="SSF101898">
    <property type="entry name" value="NHL repeat"/>
    <property type="match status" value="1"/>
</dbReference>
<reference evidence="6 7" key="1">
    <citation type="journal article" date="2010" name="Stand. Genomic Sci.">
        <title>Complete genome sequence of Cellulomonas flavigena type strain (134).</title>
        <authorList>
            <person name="Abt B."/>
            <person name="Foster B."/>
            <person name="Lapidus A."/>
            <person name="Clum A."/>
            <person name="Sun H."/>
            <person name="Pukall R."/>
            <person name="Lucas S."/>
            <person name="Glavina Del Rio T."/>
            <person name="Nolan M."/>
            <person name="Tice H."/>
            <person name="Cheng J.F."/>
            <person name="Pitluck S."/>
            <person name="Liolios K."/>
            <person name="Ivanova N."/>
            <person name="Mavromatis K."/>
            <person name="Ovchinnikova G."/>
            <person name="Pati A."/>
            <person name="Goodwin L."/>
            <person name="Chen A."/>
            <person name="Palaniappan K."/>
            <person name="Land M."/>
            <person name="Hauser L."/>
            <person name="Chang Y.J."/>
            <person name="Jeffries C.D."/>
            <person name="Rohde M."/>
            <person name="Goker M."/>
            <person name="Woyke T."/>
            <person name="Bristow J."/>
            <person name="Eisen J.A."/>
            <person name="Markowitz V."/>
            <person name="Hugenholtz P."/>
            <person name="Kyrpides N.C."/>
            <person name="Klenk H.P."/>
        </authorList>
    </citation>
    <scope>NUCLEOTIDE SEQUENCE [LARGE SCALE GENOMIC DNA]</scope>
    <source>
        <strain evidence="7">ATCC 482 / DSM 20109 / BCRC 11376 / JCM 18109 / NBRC 3775 / NCIMB 8073 / NRS 134</strain>
    </source>
</reference>
<organism evidence="6 7">
    <name type="scientific">Cellulomonas flavigena (strain ATCC 482 / DSM 20109 / BCRC 11376 / JCM 18109 / NBRC 3775 / NCIMB 8073 / NRS 134)</name>
    <dbReference type="NCBI Taxonomy" id="446466"/>
    <lineage>
        <taxon>Bacteria</taxon>
        <taxon>Bacillati</taxon>
        <taxon>Actinomycetota</taxon>
        <taxon>Actinomycetes</taxon>
        <taxon>Micrococcales</taxon>
        <taxon>Cellulomonadaceae</taxon>
        <taxon>Cellulomonas</taxon>
    </lineage>
</organism>
<feature type="compositionally biased region" description="Pro residues" evidence="1">
    <location>
        <begin position="118"/>
        <end position="134"/>
    </location>
</feature>
<evidence type="ECO:0000256" key="1">
    <source>
        <dbReference type="SAM" id="MobiDB-lite"/>
    </source>
</evidence>
<keyword evidence="3" id="KW-0732">Signal</keyword>
<evidence type="ECO:0000259" key="5">
    <source>
        <dbReference type="Pfam" id="PF25564"/>
    </source>
</evidence>
<dbReference type="InterPro" id="IPR057693">
    <property type="entry name" value="DUF7933"/>
</dbReference>
<feature type="domain" description="DUF7933" evidence="5">
    <location>
        <begin position="424"/>
        <end position="541"/>
    </location>
</feature>
<protein>
    <submittedName>
        <fullName evidence="6">LPXTG-motif cell wall anchor domain protein</fullName>
    </submittedName>
</protein>
<dbReference type="KEGG" id="cfl:Cfla_0045"/>
<dbReference type="HOGENOM" id="CLU_250336_0_0_11"/>
<feature type="region of interest" description="Disordered" evidence="1">
    <location>
        <begin position="39"/>
        <end position="151"/>
    </location>
</feature>
<evidence type="ECO:0000313" key="7">
    <source>
        <dbReference type="Proteomes" id="UP000000849"/>
    </source>
</evidence>
<keyword evidence="2" id="KW-0812">Transmembrane</keyword>
<feature type="domain" description="SpaA-like prealbumin fold" evidence="4">
    <location>
        <begin position="555"/>
        <end position="666"/>
    </location>
</feature>
<proteinExistence type="predicted"/>
<dbReference type="eggNOG" id="COG4932">
    <property type="taxonomic scope" value="Bacteria"/>
</dbReference>
<feature type="compositionally biased region" description="Low complexity" evidence="1">
    <location>
        <begin position="74"/>
        <end position="89"/>
    </location>
</feature>
<feature type="compositionally biased region" description="Low complexity" evidence="1">
    <location>
        <begin position="107"/>
        <end position="117"/>
    </location>
</feature>
<sequence>MKFGSTGRGRAKMRSYVGTAATAWVIVVLLALGTAPGASAGPAPLAETTERATSASPDPSAATPSVAPSPEPSPDVSSASAEPAGEMTAEPPPAPGPEDERPPPAATGPTPDTSAPAPSAPAPSAPAPSAPAPSAPGTSAPDEPAPPTSSRLAATTGVSILAAGVPEAPVQLWLEDFEAATPPAQLGTYASNRYTAAAFWLNYANCNGVIVSYTTTFPATGFCGASTDVVPRNQVRRMADVLGQLRLGVVGSTSNTAPVNGSTTGTGGSQANRAVAALTMTGGTTTANQTVVESAAPVGLTATADRYYAVSLDVAEDSCSARPGGVNNNSRLDVALVAGATVAPLTAAPIIACNVTGGRYTSPALSSGFGTETAVRAGRFFTDTAVRLTATQAAQARVRVTNQISASSGNDFALDNLRIVDATPSLDKAFATDVGTAGTPTTLTFTVTNTSELAAKTDWGFTDTLPQGLVVAPTPAVGGTCTNVTGAAFVVQAPAGAGSVVVTGGDLAANAVSCTVTVNVVAAAPGTYVNGPANVTTVLNAPESATFVAEPPARITIRKNVVGRAAVGDQFRLALSLGATEVATATTTGATTGLQTAQVGPVDVTRGSVYTISESIVSTSTLNTYTTTYQCLRGTTTIATGTSISGPITISDEAGAEIVCTFTNTPQAASLFCDGTFYYAVRTDGSIAQVNATSTAAPTPLVGAVPGATDVNALGVNGNGTSAVAIDRTGTNAVNAGGVITYTVVGGSLQATRTALTGTQGAFLDRTGVALDGTIIAGAVDPINGRLLVGKSAAGSVRLWEYTPTALTNGSRFLYLGQVATGTTAGENGDISFDAQGNLHVVQAAADSSSVGMFSVTREALLAASGGTIPASATVRRALSGMDAGATLTAVNGMAFSPAGTVYLSNATSGYQFDPVTWVRVPNSPRAVLGTTTPNTTTDLAGCATTSTISVEKNVVGRINAADQFRLALSAGSPLVETSVATTSGSATGVQTARVGPTPVQINTSVTISETMAAGSVSALASYTTVHECWADGVRILTGTSRTVAVTIPNRLSVGVACTFTNSPAPFATVRVTKVVEDWSGGNRTPTAGWTMTTTATATTGSTVSILPSRDPAQQTAADGTATWQVLFGAASHRGRVTVAETTQPGFRFQSLVCTVNGTAAATTVTTVGTQVRGAVNVDVAPGGVVECVYANRPTATLTLVKNVSFGTAAPSLWQLAATRSLGTALAGPSGAAGSGAVTAVTVSAQTPYRLSETSGPATYVQVGGWSCATATGSAVPVTPAGDVSLARATDVTCTVTNATAALTLLKNVQNPSTGFQPATWDLTATPAALAGLTATTVRGADVSPLGNPSSTFDVRPGHTYTLSEALAQSGTRLAYQQLRLEVRGPDGSWTPVASPTITAPAAGQSAVYRFVNAPVAPPVLPLTGGPSRDAFLLGGGALLALALTVAVWHRRRQASTSSHSKDGDVKS</sequence>
<feature type="chain" id="PRO_5003077361" evidence="3">
    <location>
        <begin position="41"/>
        <end position="1468"/>
    </location>
</feature>
<feature type="domain" description="SpaA-like prealbumin fold" evidence="4">
    <location>
        <begin position="948"/>
        <end position="1064"/>
    </location>
</feature>
<feature type="compositionally biased region" description="Low complexity" evidence="1">
    <location>
        <begin position="39"/>
        <end position="66"/>
    </location>
</feature>
<name>D5UFK6_CELFN</name>
<dbReference type="eggNOG" id="COG1361">
    <property type="taxonomic scope" value="Bacteria"/>
</dbReference>
<feature type="domain" description="SpaA-like prealbumin fold" evidence="4">
    <location>
        <begin position="1333"/>
        <end position="1378"/>
    </location>
</feature>
<feature type="signal peptide" evidence="3">
    <location>
        <begin position="1"/>
        <end position="40"/>
    </location>
</feature>